<comment type="caution">
    <text evidence="1">The sequence shown here is derived from an EMBL/GenBank/DDBJ whole genome shotgun (WGS) entry which is preliminary data.</text>
</comment>
<reference evidence="1" key="2">
    <citation type="submission" date="2020-11" db="EMBL/GenBank/DDBJ databases">
        <authorList>
            <person name="McCartney M.A."/>
            <person name="Auch B."/>
            <person name="Kono T."/>
            <person name="Mallez S."/>
            <person name="Becker A."/>
            <person name="Gohl D.M."/>
            <person name="Silverstein K.A.T."/>
            <person name="Koren S."/>
            <person name="Bechman K.B."/>
            <person name="Herman A."/>
            <person name="Abrahante J.E."/>
            <person name="Garbe J."/>
        </authorList>
    </citation>
    <scope>NUCLEOTIDE SEQUENCE</scope>
    <source>
        <strain evidence="1">Duluth1</strain>
        <tissue evidence="1">Whole animal</tissue>
    </source>
</reference>
<organism evidence="1 2">
    <name type="scientific">Dreissena polymorpha</name>
    <name type="common">Zebra mussel</name>
    <name type="synonym">Mytilus polymorpha</name>
    <dbReference type="NCBI Taxonomy" id="45954"/>
    <lineage>
        <taxon>Eukaryota</taxon>
        <taxon>Metazoa</taxon>
        <taxon>Spiralia</taxon>
        <taxon>Lophotrochozoa</taxon>
        <taxon>Mollusca</taxon>
        <taxon>Bivalvia</taxon>
        <taxon>Autobranchia</taxon>
        <taxon>Heteroconchia</taxon>
        <taxon>Euheterodonta</taxon>
        <taxon>Imparidentia</taxon>
        <taxon>Neoheterodontei</taxon>
        <taxon>Myida</taxon>
        <taxon>Dreissenoidea</taxon>
        <taxon>Dreissenidae</taxon>
        <taxon>Dreissena</taxon>
    </lineage>
</organism>
<dbReference type="AlphaFoldDB" id="A0A9D4L675"/>
<sequence>MRSMSSSNLKLKIGLPPIDGNRGVVVMESLLHYRSKEKVEQDRREQKTLTDAH</sequence>
<accession>A0A9D4L675</accession>
<keyword evidence="2" id="KW-1185">Reference proteome</keyword>
<gene>
    <name evidence="1" type="ORF">DPMN_095288</name>
</gene>
<proteinExistence type="predicted"/>
<dbReference type="EMBL" id="JAIWYP010000003">
    <property type="protein sequence ID" value="KAH3852770.1"/>
    <property type="molecule type" value="Genomic_DNA"/>
</dbReference>
<name>A0A9D4L675_DREPO</name>
<dbReference type="Proteomes" id="UP000828390">
    <property type="component" value="Unassembled WGS sequence"/>
</dbReference>
<evidence type="ECO:0000313" key="1">
    <source>
        <dbReference type="EMBL" id="KAH3852770.1"/>
    </source>
</evidence>
<reference evidence="1" key="1">
    <citation type="journal article" date="2019" name="bioRxiv">
        <title>The Genome of the Zebra Mussel, Dreissena polymorpha: A Resource for Invasive Species Research.</title>
        <authorList>
            <person name="McCartney M.A."/>
            <person name="Auch B."/>
            <person name="Kono T."/>
            <person name="Mallez S."/>
            <person name="Zhang Y."/>
            <person name="Obille A."/>
            <person name="Becker A."/>
            <person name="Abrahante J.E."/>
            <person name="Garbe J."/>
            <person name="Badalamenti J.P."/>
            <person name="Herman A."/>
            <person name="Mangelson H."/>
            <person name="Liachko I."/>
            <person name="Sullivan S."/>
            <person name="Sone E.D."/>
            <person name="Koren S."/>
            <person name="Silverstein K.A.T."/>
            <person name="Beckman K.B."/>
            <person name="Gohl D.M."/>
        </authorList>
    </citation>
    <scope>NUCLEOTIDE SEQUENCE</scope>
    <source>
        <strain evidence="1">Duluth1</strain>
        <tissue evidence="1">Whole animal</tissue>
    </source>
</reference>
<evidence type="ECO:0000313" key="2">
    <source>
        <dbReference type="Proteomes" id="UP000828390"/>
    </source>
</evidence>
<protein>
    <submittedName>
        <fullName evidence="1">Uncharacterized protein</fullName>
    </submittedName>
</protein>